<gene>
    <name evidence="2" type="ORF">BBK82_15860</name>
</gene>
<feature type="compositionally biased region" description="Low complexity" evidence="1">
    <location>
        <begin position="61"/>
        <end position="79"/>
    </location>
</feature>
<reference evidence="2 3" key="1">
    <citation type="submission" date="2016-07" db="EMBL/GenBank/DDBJ databases">
        <title>Complete genome sequence of the Lentzea guizhouensis DHS C013.</title>
        <authorList>
            <person name="Cao C."/>
        </authorList>
    </citation>
    <scope>NUCLEOTIDE SEQUENCE [LARGE SCALE GENOMIC DNA]</scope>
    <source>
        <strain evidence="2 3">DHS C013</strain>
    </source>
</reference>
<evidence type="ECO:0000313" key="2">
    <source>
        <dbReference type="EMBL" id="ANZ37316.1"/>
    </source>
</evidence>
<dbReference type="Proteomes" id="UP000093053">
    <property type="component" value="Chromosome"/>
</dbReference>
<dbReference type="KEGG" id="led:BBK82_15860"/>
<accession>A0A1B2HHY6</accession>
<organism evidence="2 3">
    <name type="scientific">Lentzea guizhouensis</name>
    <dbReference type="NCBI Taxonomy" id="1586287"/>
    <lineage>
        <taxon>Bacteria</taxon>
        <taxon>Bacillati</taxon>
        <taxon>Actinomycetota</taxon>
        <taxon>Actinomycetes</taxon>
        <taxon>Pseudonocardiales</taxon>
        <taxon>Pseudonocardiaceae</taxon>
        <taxon>Lentzea</taxon>
    </lineage>
</organism>
<feature type="compositionally biased region" description="Pro residues" evidence="1">
    <location>
        <begin position="80"/>
        <end position="94"/>
    </location>
</feature>
<evidence type="ECO:0000256" key="1">
    <source>
        <dbReference type="SAM" id="MobiDB-lite"/>
    </source>
</evidence>
<evidence type="ECO:0000313" key="3">
    <source>
        <dbReference type="Proteomes" id="UP000093053"/>
    </source>
</evidence>
<keyword evidence="3" id="KW-1185">Reference proteome</keyword>
<sequence>MLTRKALLIPAAASAGLLIVLAVAGWGGDSGPLTLPASSGPNTSTTQQVSIVPTPEIAEITVKTSTSTTTTTTTTTTTRKPPPPPVQPPPPPPVTTTEPPQRGLFVNEGARCDPEGATGIGLRGEALVCRKDDRRADRLRWQKA</sequence>
<dbReference type="AlphaFoldDB" id="A0A1B2HHY6"/>
<dbReference type="EMBL" id="CP016793">
    <property type="protein sequence ID" value="ANZ37316.1"/>
    <property type="molecule type" value="Genomic_DNA"/>
</dbReference>
<protein>
    <submittedName>
        <fullName evidence="2">Uncharacterized protein</fullName>
    </submittedName>
</protein>
<dbReference type="STRING" id="1586287.BBK82_15860"/>
<proteinExistence type="predicted"/>
<dbReference type="RefSeq" id="WP_065915710.1">
    <property type="nucleotide sequence ID" value="NZ_CP016793.1"/>
</dbReference>
<name>A0A1B2HHY6_9PSEU</name>
<dbReference type="OrthoDB" id="3699720at2"/>
<feature type="region of interest" description="Disordered" evidence="1">
    <location>
        <begin position="61"/>
        <end position="123"/>
    </location>
</feature>